<reference evidence="4" key="1">
    <citation type="submission" date="2022-08" db="EMBL/GenBank/DDBJ databases">
        <authorList>
            <person name="Marques A."/>
        </authorList>
    </citation>
    <scope>NUCLEOTIDE SEQUENCE</scope>
    <source>
        <strain evidence="4">RhyPub2mFocal</strain>
        <tissue evidence="4">Leaves</tissue>
    </source>
</reference>
<evidence type="ECO:0000259" key="3">
    <source>
        <dbReference type="PROSITE" id="PS50097"/>
    </source>
</evidence>
<dbReference type="SMART" id="SM00225">
    <property type="entry name" value="BTB"/>
    <property type="match status" value="1"/>
</dbReference>
<dbReference type="InterPro" id="IPR056423">
    <property type="entry name" value="BACK_BPM_SPOP"/>
</dbReference>
<gene>
    <name evidence="4" type="ORF">LUZ62_030034</name>
</gene>
<dbReference type="GO" id="GO:0016567">
    <property type="term" value="P:protein ubiquitination"/>
    <property type="evidence" value="ECO:0007669"/>
    <property type="project" value="InterPro"/>
</dbReference>
<dbReference type="Pfam" id="PF24570">
    <property type="entry name" value="BACK_BPM_SPOP"/>
    <property type="match status" value="1"/>
</dbReference>
<comment type="similarity">
    <text evidence="2">Belongs to the Tdpoz family.</text>
</comment>
<evidence type="ECO:0000256" key="2">
    <source>
        <dbReference type="ARBA" id="ARBA00010846"/>
    </source>
</evidence>
<dbReference type="SUPFAM" id="SSF54695">
    <property type="entry name" value="POZ domain"/>
    <property type="match status" value="2"/>
</dbReference>
<dbReference type="Gene3D" id="1.25.40.420">
    <property type="match status" value="1"/>
</dbReference>
<accession>A0AAV8HHV8</accession>
<dbReference type="PANTHER" id="PTHR26379:SF187">
    <property type="entry name" value="OS07G0655300 PROTEIN"/>
    <property type="match status" value="1"/>
</dbReference>
<dbReference type="AlphaFoldDB" id="A0AAV8HHV8"/>
<evidence type="ECO:0000313" key="4">
    <source>
        <dbReference type="EMBL" id="KAJ4817468.1"/>
    </source>
</evidence>
<dbReference type="InterPro" id="IPR011333">
    <property type="entry name" value="SKP1/BTB/POZ_sf"/>
</dbReference>
<dbReference type="Proteomes" id="UP001140206">
    <property type="component" value="Chromosome 1"/>
</dbReference>
<evidence type="ECO:0000256" key="1">
    <source>
        <dbReference type="ARBA" id="ARBA00004906"/>
    </source>
</evidence>
<comment type="caution">
    <text evidence="4">The sequence shown here is derived from an EMBL/GenBank/DDBJ whole genome shotgun (WGS) entry which is preliminary data.</text>
</comment>
<dbReference type="Gene3D" id="3.30.710.10">
    <property type="entry name" value="Potassium Channel Kv1.1, Chain A"/>
    <property type="match status" value="2"/>
</dbReference>
<protein>
    <submittedName>
        <fullName evidence="4">BTB/POZ and MATH domain-containing protein 2</fullName>
    </submittedName>
</protein>
<comment type="pathway">
    <text evidence="1">Protein modification; protein ubiquitination.</text>
</comment>
<dbReference type="InterPro" id="IPR000210">
    <property type="entry name" value="BTB/POZ_dom"/>
</dbReference>
<organism evidence="4 5">
    <name type="scientific">Rhynchospora pubera</name>
    <dbReference type="NCBI Taxonomy" id="906938"/>
    <lineage>
        <taxon>Eukaryota</taxon>
        <taxon>Viridiplantae</taxon>
        <taxon>Streptophyta</taxon>
        <taxon>Embryophyta</taxon>
        <taxon>Tracheophyta</taxon>
        <taxon>Spermatophyta</taxon>
        <taxon>Magnoliopsida</taxon>
        <taxon>Liliopsida</taxon>
        <taxon>Poales</taxon>
        <taxon>Cyperaceae</taxon>
        <taxon>Cyperoideae</taxon>
        <taxon>Rhynchosporeae</taxon>
        <taxon>Rhynchospora</taxon>
    </lineage>
</organism>
<sequence>MEGCTFGFSAERSQFETSKYLRDDVFTIKCTIDVVTYPKGTTNYSLIIPPSSLTPDLVHLLESGQGSDVTFVVKGERFKAHRCVLAARSAVFSAQLFGCVKGKWKKTITIDDMAHRCVLAARLAVTKFFGCVKGKWKKTITIDDIEPAAFKSMLYFIYSDALPHFEKQDLKIMAQQLLVAADRYDLERLKLLSADLLRENLDASIVANTLILAERYNCYHLKAKCLEFMSTQKALVAVAATDAFCNLMKSFPTQAGLRIESFSDFLWMSCGPRRSYRLRRRLSSRQRKVTIQRGRKDFFYWSRKKGFQNES</sequence>
<dbReference type="InterPro" id="IPR045005">
    <property type="entry name" value="BPM1-6"/>
</dbReference>
<proteinExistence type="inferred from homology"/>
<name>A0AAV8HHV8_9POAL</name>
<dbReference type="EMBL" id="JAMFTS010000001">
    <property type="protein sequence ID" value="KAJ4817468.1"/>
    <property type="molecule type" value="Genomic_DNA"/>
</dbReference>
<dbReference type="PROSITE" id="PS50097">
    <property type="entry name" value="BTB"/>
    <property type="match status" value="1"/>
</dbReference>
<feature type="domain" description="BTB" evidence="3">
    <location>
        <begin position="67"/>
        <end position="166"/>
    </location>
</feature>
<keyword evidence="5" id="KW-1185">Reference proteome</keyword>
<dbReference type="PANTHER" id="PTHR26379">
    <property type="entry name" value="BTB/POZ AND MATH DOMAIN-CONTAINING PROTEIN 1"/>
    <property type="match status" value="1"/>
</dbReference>
<dbReference type="Pfam" id="PF00651">
    <property type="entry name" value="BTB"/>
    <property type="match status" value="1"/>
</dbReference>
<evidence type="ECO:0000313" key="5">
    <source>
        <dbReference type="Proteomes" id="UP001140206"/>
    </source>
</evidence>